<organism evidence="2 3">
    <name type="scientific">Apiospora saccharicola</name>
    <dbReference type="NCBI Taxonomy" id="335842"/>
    <lineage>
        <taxon>Eukaryota</taxon>
        <taxon>Fungi</taxon>
        <taxon>Dikarya</taxon>
        <taxon>Ascomycota</taxon>
        <taxon>Pezizomycotina</taxon>
        <taxon>Sordariomycetes</taxon>
        <taxon>Xylariomycetidae</taxon>
        <taxon>Amphisphaeriales</taxon>
        <taxon>Apiosporaceae</taxon>
        <taxon>Apiospora</taxon>
    </lineage>
</organism>
<accession>A0ABR1UPJ3</accession>
<keyword evidence="3" id="KW-1185">Reference proteome</keyword>
<gene>
    <name evidence="2" type="ORF">PG996_010771</name>
</gene>
<protein>
    <submittedName>
        <fullName evidence="2">Uncharacterized protein</fullName>
    </submittedName>
</protein>
<sequence>MKFVINGCHSASGSYDSASSTSSLGSDVSTPRDDATHHRATPTPTPTPPQTMRHRQPRSSWERTIPKEGGSFHRMQLSRPSKPHDIAPTPADRLAAELIWCLDAAPGTGHDLRMWGSSLELIPPLLGQSAVLQHATKLLTTCWTNLRRGWSRCTWLDAQLYDATLISLQQALEQAFQDPASNLATSTLTAQTILQKVELMGDIRCGKDSVFAEPTWSRAFHQALDETPLKSKLLTRFYRFKVETAIWPTLVRQLRRLHENPADSMLAAEVALRASALLEYLDELNKTVFAKAMELGSILGVENSSSNNGHNPTGGSRDDNDTNFFTPISYDFASYPLAKFFRAHAFFTIVTLRILQCANSFLYAAAGPCGYTECGGDKEDPVQQQQQQQHRLQLLDFSRRLWQVHPYMQRRQPLELGGAHYFAAAYEASDARQKALTCAILRDIEQGRDGPISPLPSPDSLPSDEEDAAIVSKAMALTGRSFVVQNVDELIDWDAELQSMGSTELGSELLSWNLQGPVSS</sequence>
<feature type="region of interest" description="Disordered" evidence="1">
    <location>
        <begin position="11"/>
        <end position="84"/>
    </location>
</feature>
<proteinExistence type="predicted"/>
<reference evidence="2 3" key="1">
    <citation type="submission" date="2023-01" db="EMBL/GenBank/DDBJ databases">
        <title>Analysis of 21 Apiospora genomes using comparative genomics revels a genus with tremendous synthesis potential of carbohydrate active enzymes and secondary metabolites.</title>
        <authorList>
            <person name="Sorensen T."/>
        </authorList>
    </citation>
    <scope>NUCLEOTIDE SEQUENCE [LARGE SCALE GENOMIC DNA]</scope>
    <source>
        <strain evidence="2 3">CBS 83171</strain>
    </source>
</reference>
<comment type="caution">
    <text evidence="2">The sequence shown here is derived from an EMBL/GenBank/DDBJ whole genome shotgun (WGS) entry which is preliminary data.</text>
</comment>
<evidence type="ECO:0000313" key="2">
    <source>
        <dbReference type="EMBL" id="KAK8060841.1"/>
    </source>
</evidence>
<feature type="compositionally biased region" description="Low complexity" evidence="1">
    <location>
        <begin position="11"/>
        <end position="29"/>
    </location>
</feature>
<dbReference type="Proteomes" id="UP001446871">
    <property type="component" value="Unassembled WGS sequence"/>
</dbReference>
<dbReference type="EMBL" id="JAQQWM010000006">
    <property type="protein sequence ID" value="KAK8060841.1"/>
    <property type="molecule type" value="Genomic_DNA"/>
</dbReference>
<name>A0ABR1UPJ3_9PEZI</name>
<evidence type="ECO:0000256" key="1">
    <source>
        <dbReference type="SAM" id="MobiDB-lite"/>
    </source>
</evidence>
<evidence type="ECO:0000313" key="3">
    <source>
        <dbReference type="Proteomes" id="UP001446871"/>
    </source>
</evidence>